<protein>
    <submittedName>
        <fullName evidence="2">Uncharacterized protein</fullName>
    </submittedName>
</protein>
<feature type="compositionally biased region" description="Polar residues" evidence="1">
    <location>
        <begin position="244"/>
        <end position="253"/>
    </location>
</feature>
<keyword evidence="3" id="KW-1185">Reference proteome</keyword>
<feature type="region of interest" description="Disordered" evidence="1">
    <location>
        <begin position="103"/>
        <end position="148"/>
    </location>
</feature>
<dbReference type="Proteomes" id="UP000054560">
    <property type="component" value="Unassembled WGS sequence"/>
</dbReference>
<dbReference type="EMBL" id="KQ244208">
    <property type="protein sequence ID" value="KNC74646.1"/>
    <property type="molecule type" value="Genomic_DNA"/>
</dbReference>
<sequence length="296" mass="32744">VESESDEQAKVPDNTQSKATAHTNKVLSPSIIFTKAARANCTYPGRRPVFQTTDRPYRAPGLTAHKRVRVGAAAFSVRLVPGKRVQQEKTNMQPAAVTVPSAPKMEPQISRQPQVGTRPGMSDEKPRSTIRDSNNKRRSAGSILSLLDKRAPDGEIRVSEGRLDPARAEKQTCLSIPDVRDVFEQRPFVDTLPSYSKRLAIPAIPITNHAHTVAAVGENEAQTKQSQMTNTNQTSKLRRDFQPPQMSAANTNSQHDDYAEDDGNGVTDHPPDYTTREHRSMREEGRSMSHKFAGLI</sequence>
<accession>A0A0L0FDW5</accession>
<evidence type="ECO:0000256" key="1">
    <source>
        <dbReference type="SAM" id="MobiDB-lite"/>
    </source>
</evidence>
<feature type="non-terminal residue" evidence="2">
    <location>
        <position position="1"/>
    </location>
</feature>
<feature type="compositionally biased region" description="Polar residues" evidence="1">
    <location>
        <begin position="13"/>
        <end position="27"/>
    </location>
</feature>
<proteinExistence type="predicted"/>
<feature type="region of interest" description="Disordered" evidence="1">
    <location>
        <begin position="243"/>
        <end position="296"/>
    </location>
</feature>
<feature type="compositionally biased region" description="Basic and acidic residues" evidence="1">
    <location>
        <begin position="121"/>
        <end position="135"/>
    </location>
</feature>
<dbReference type="AlphaFoldDB" id="A0A0L0FDW5"/>
<evidence type="ECO:0000313" key="3">
    <source>
        <dbReference type="Proteomes" id="UP000054560"/>
    </source>
</evidence>
<name>A0A0L0FDW5_9EUKA</name>
<dbReference type="GeneID" id="25913318"/>
<gene>
    <name evidence="2" type="ORF">SARC_12814</name>
</gene>
<dbReference type="RefSeq" id="XP_014148548.1">
    <property type="nucleotide sequence ID" value="XM_014293073.1"/>
</dbReference>
<evidence type="ECO:0000313" key="2">
    <source>
        <dbReference type="EMBL" id="KNC74646.1"/>
    </source>
</evidence>
<reference evidence="2 3" key="1">
    <citation type="submission" date="2011-02" db="EMBL/GenBank/DDBJ databases">
        <title>The Genome Sequence of Sphaeroforma arctica JP610.</title>
        <authorList>
            <consortium name="The Broad Institute Genome Sequencing Platform"/>
            <person name="Russ C."/>
            <person name="Cuomo C."/>
            <person name="Young S.K."/>
            <person name="Zeng Q."/>
            <person name="Gargeya S."/>
            <person name="Alvarado L."/>
            <person name="Berlin A."/>
            <person name="Chapman S.B."/>
            <person name="Chen Z."/>
            <person name="Freedman E."/>
            <person name="Gellesch M."/>
            <person name="Goldberg J."/>
            <person name="Griggs A."/>
            <person name="Gujja S."/>
            <person name="Heilman E."/>
            <person name="Heiman D."/>
            <person name="Howarth C."/>
            <person name="Mehta T."/>
            <person name="Neiman D."/>
            <person name="Pearson M."/>
            <person name="Roberts A."/>
            <person name="Saif S."/>
            <person name="Shea T."/>
            <person name="Shenoy N."/>
            <person name="Sisk P."/>
            <person name="Stolte C."/>
            <person name="Sykes S."/>
            <person name="White J."/>
            <person name="Yandava C."/>
            <person name="Burger G."/>
            <person name="Gray M.W."/>
            <person name="Holland P.W.H."/>
            <person name="King N."/>
            <person name="Lang F.B.F."/>
            <person name="Roger A.J."/>
            <person name="Ruiz-Trillo I."/>
            <person name="Haas B."/>
            <person name="Nusbaum C."/>
            <person name="Birren B."/>
        </authorList>
    </citation>
    <scope>NUCLEOTIDE SEQUENCE [LARGE SCALE GENOMIC DNA]</scope>
    <source>
        <strain evidence="2 3">JP610</strain>
    </source>
</reference>
<feature type="non-terminal residue" evidence="2">
    <location>
        <position position="296"/>
    </location>
</feature>
<organism evidence="2 3">
    <name type="scientific">Sphaeroforma arctica JP610</name>
    <dbReference type="NCBI Taxonomy" id="667725"/>
    <lineage>
        <taxon>Eukaryota</taxon>
        <taxon>Ichthyosporea</taxon>
        <taxon>Ichthyophonida</taxon>
        <taxon>Sphaeroforma</taxon>
    </lineage>
</organism>
<feature type="region of interest" description="Disordered" evidence="1">
    <location>
        <begin position="1"/>
        <end position="27"/>
    </location>
</feature>
<feature type="compositionally biased region" description="Basic and acidic residues" evidence="1">
    <location>
        <begin position="269"/>
        <end position="287"/>
    </location>
</feature>